<evidence type="ECO:0000256" key="1">
    <source>
        <dbReference type="ARBA" id="ARBA00004123"/>
    </source>
</evidence>
<protein>
    <recommendedName>
        <fullName evidence="9">C3H1-type domain-containing protein</fullName>
    </recommendedName>
</protein>
<sequence length="281" mass="31630">MGRPGNYPKPCKFFLQGTCRNGSNCRFSHDAYKGNNNRSNGNNNNGFQTQQSPFGNAQGGSSSTQGVAMTESGRTLAIEELRHPPLWSLSGFAVAKGLPSVVGGDVSAEEARWEAYQELKTAGNCAQSTRNMQNLAAEQQNQRQRVVSLLENQQSAQKLFNGEPLPEHRLRRRRPRRLVAPRLELILLVVELLPLHHRRLGNQLHLQQVHLVEVEILLLEEQQRVRSVEVARRQLLELRRHWELGQARALAVLQLVTQQFQQAVFTLGMVPTVPPPAQFCQ</sequence>
<feature type="domain" description="C3H1-type" evidence="9">
    <location>
        <begin position="5"/>
        <end position="32"/>
    </location>
</feature>
<accession>A0A3F2S0U2</accession>
<dbReference type="Proteomes" id="UP000284657">
    <property type="component" value="Unassembled WGS sequence"/>
</dbReference>
<reference evidence="12 13" key="1">
    <citation type="submission" date="2018-07" db="EMBL/GenBank/DDBJ databases">
        <title>Genome sequencing of oomycete isolates from Chile give support for New Zealand origin for Phytophthora kernoviae and make available the first Nothophytophthora sp. genome.</title>
        <authorList>
            <person name="Studholme D.J."/>
            <person name="Sanfuentes E."/>
            <person name="Panda P."/>
            <person name="Hill R."/>
            <person name="Sambles C."/>
            <person name="Grant M."/>
            <person name="Williams N.M."/>
            <person name="Mcdougal R.L."/>
        </authorList>
    </citation>
    <scope>NUCLEOTIDE SEQUENCE [LARGE SCALE GENOMIC DNA]</scope>
    <source>
        <strain evidence="10">Chile6</strain>
        <strain evidence="11">Chile7</strain>
    </source>
</reference>
<dbReference type="SMART" id="SM00356">
    <property type="entry name" value="ZnF_C3H1"/>
    <property type="match status" value="1"/>
</dbReference>
<organism evidence="10 12">
    <name type="scientific">Phytophthora kernoviae</name>
    <dbReference type="NCBI Taxonomy" id="325452"/>
    <lineage>
        <taxon>Eukaryota</taxon>
        <taxon>Sar</taxon>
        <taxon>Stramenopiles</taxon>
        <taxon>Oomycota</taxon>
        <taxon>Peronosporomycetes</taxon>
        <taxon>Peronosporales</taxon>
        <taxon>Peronosporaceae</taxon>
        <taxon>Phytophthora</taxon>
    </lineage>
</organism>
<dbReference type="AlphaFoldDB" id="A0A3F2S0U2"/>
<dbReference type="SUPFAM" id="SSF90229">
    <property type="entry name" value="CCCH zinc finger"/>
    <property type="match status" value="1"/>
</dbReference>
<feature type="compositionally biased region" description="Low complexity" evidence="8">
    <location>
        <begin position="36"/>
        <end position="46"/>
    </location>
</feature>
<dbReference type="OrthoDB" id="20729at2759"/>
<dbReference type="Gene3D" id="1.20.120.1350">
    <property type="entry name" value="Pneumovirus matrix protein 2 (M2), zinc-binding domain"/>
    <property type="match status" value="1"/>
</dbReference>
<keyword evidence="5" id="KW-0539">Nucleus</keyword>
<name>A0A3F2S0U2_9STRA</name>
<keyword evidence="4 6" id="KW-0862">Zinc</keyword>
<dbReference type="InterPro" id="IPR000571">
    <property type="entry name" value="Znf_CCCH"/>
</dbReference>
<feature type="compositionally biased region" description="Polar residues" evidence="8">
    <location>
        <begin position="47"/>
        <end position="67"/>
    </location>
</feature>
<evidence type="ECO:0000313" key="13">
    <source>
        <dbReference type="Proteomes" id="UP000284657"/>
    </source>
</evidence>
<comment type="subcellular location">
    <subcellularLocation>
        <location evidence="1">Nucleus</location>
    </subcellularLocation>
</comment>
<dbReference type="InterPro" id="IPR036855">
    <property type="entry name" value="Znf_CCCH_sf"/>
</dbReference>
<dbReference type="Proteomes" id="UP000277300">
    <property type="component" value="Unassembled WGS sequence"/>
</dbReference>
<proteinExistence type="predicted"/>
<dbReference type="Pfam" id="PF18044">
    <property type="entry name" value="zf-CCCH_4"/>
    <property type="match status" value="1"/>
</dbReference>
<dbReference type="InterPro" id="IPR051767">
    <property type="entry name" value="Nucleoporin_NUP42"/>
</dbReference>
<comment type="caution">
    <text evidence="10">The sequence shown here is derived from an EMBL/GenBank/DDBJ whole genome shotgun (WGS) entry which is preliminary data.</text>
</comment>
<dbReference type="InterPro" id="IPR041367">
    <property type="entry name" value="Znf-CCCH_4"/>
</dbReference>
<keyword evidence="7" id="KW-0175">Coiled coil</keyword>
<feature type="coiled-coil region" evidence="7">
    <location>
        <begin position="125"/>
        <end position="152"/>
    </location>
</feature>
<evidence type="ECO:0000313" key="12">
    <source>
        <dbReference type="Proteomes" id="UP000277300"/>
    </source>
</evidence>
<evidence type="ECO:0000256" key="8">
    <source>
        <dbReference type="SAM" id="MobiDB-lite"/>
    </source>
</evidence>
<evidence type="ECO:0000313" key="11">
    <source>
        <dbReference type="EMBL" id="RLN69666.1"/>
    </source>
</evidence>
<feature type="region of interest" description="Disordered" evidence="8">
    <location>
        <begin position="36"/>
        <end position="68"/>
    </location>
</feature>
<evidence type="ECO:0000256" key="3">
    <source>
        <dbReference type="ARBA" id="ARBA00022771"/>
    </source>
</evidence>
<dbReference type="GO" id="GO:0005634">
    <property type="term" value="C:nucleus"/>
    <property type="evidence" value="ECO:0007669"/>
    <property type="project" value="UniProtKB-SubCell"/>
</dbReference>
<evidence type="ECO:0000256" key="4">
    <source>
        <dbReference type="ARBA" id="ARBA00022833"/>
    </source>
</evidence>
<evidence type="ECO:0000313" key="10">
    <source>
        <dbReference type="EMBL" id="RLN67224.1"/>
    </source>
</evidence>
<evidence type="ECO:0000259" key="9">
    <source>
        <dbReference type="PROSITE" id="PS50103"/>
    </source>
</evidence>
<gene>
    <name evidence="11" type="ORF">BBJ29_001295</name>
    <name evidence="10" type="ORF">BBP00_00001756</name>
</gene>
<dbReference type="EMBL" id="MBDO02000026">
    <property type="protein sequence ID" value="RLN67224.1"/>
    <property type="molecule type" value="Genomic_DNA"/>
</dbReference>
<evidence type="ECO:0000256" key="6">
    <source>
        <dbReference type="PROSITE-ProRule" id="PRU00723"/>
    </source>
</evidence>
<dbReference type="PANTHER" id="PTHR46527:SF1">
    <property type="entry name" value="NUCLEOPORIN NUP42"/>
    <property type="match status" value="1"/>
</dbReference>
<evidence type="ECO:0000256" key="7">
    <source>
        <dbReference type="SAM" id="Coils"/>
    </source>
</evidence>
<evidence type="ECO:0000256" key="2">
    <source>
        <dbReference type="ARBA" id="ARBA00022723"/>
    </source>
</evidence>
<dbReference type="EMBL" id="MBAD02000330">
    <property type="protein sequence ID" value="RLN69666.1"/>
    <property type="molecule type" value="Genomic_DNA"/>
</dbReference>
<dbReference type="GO" id="GO:0008270">
    <property type="term" value="F:zinc ion binding"/>
    <property type="evidence" value="ECO:0007669"/>
    <property type="project" value="UniProtKB-KW"/>
</dbReference>
<feature type="zinc finger region" description="C3H1-type" evidence="6">
    <location>
        <begin position="5"/>
        <end position="32"/>
    </location>
</feature>
<evidence type="ECO:0000256" key="5">
    <source>
        <dbReference type="ARBA" id="ARBA00023242"/>
    </source>
</evidence>
<dbReference type="PANTHER" id="PTHR46527">
    <property type="entry name" value="NUCLEOPORIN-LIKE PROTEIN 2"/>
    <property type="match status" value="1"/>
</dbReference>
<keyword evidence="3 6" id="KW-0863">Zinc-finger</keyword>
<keyword evidence="2 6" id="KW-0479">Metal-binding</keyword>
<dbReference type="PROSITE" id="PS50103">
    <property type="entry name" value="ZF_C3H1"/>
    <property type="match status" value="1"/>
</dbReference>